<sequence>MPGQLDSPKSASAPRKEDEAHVSEPAWTSMAREKTRGLQQLLSLTSRRSERATSVERTERAAEEESKAEPRPALETQSKSESVAPQIAMADNKCEVKSISKIPEPTSSASPVRRKYRDDRQQTKAGPFSSSTSSTGQPSWLELAKRKSLAWSDKSMD</sequence>
<accession>A0A9D3SZL5</accession>
<dbReference type="InterPro" id="IPR026713">
    <property type="entry name" value="CRACD-like"/>
</dbReference>
<keyword evidence="3" id="KW-1185">Reference proteome</keyword>
<name>A0A9D3SZL5_MEGAT</name>
<evidence type="ECO:0000313" key="3">
    <source>
        <dbReference type="Proteomes" id="UP001046870"/>
    </source>
</evidence>
<protein>
    <submittedName>
        <fullName evidence="2">Uncharacterized protein</fullName>
    </submittedName>
</protein>
<proteinExistence type="predicted"/>
<comment type="caution">
    <text evidence="2">The sequence shown here is derived from an EMBL/GenBank/DDBJ whole genome shotgun (WGS) entry which is preliminary data.</text>
</comment>
<gene>
    <name evidence="2" type="ORF">MATL_G00176450</name>
</gene>
<reference evidence="2" key="1">
    <citation type="submission" date="2021-01" db="EMBL/GenBank/DDBJ databases">
        <authorList>
            <person name="Zahm M."/>
            <person name="Roques C."/>
            <person name="Cabau C."/>
            <person name="Klopp C."/>
            <person name="Donnadieu C."/>
            <person name="Jouanno E."/>
            <person name="Lampietro C."/>
            <person name="Louis A."/>
            <person name="Herpin A."/>
            <person name="Echchiki A."/>
            <person name="Berthelot C."/>
            <person name="Parey E."/>
            <person name="Roest-Crollius H."/>
            <person name="Braasch I."/>
            <person name="Postlethwait J."/>
            <person name="Bobe J."/>
            <person name="Montfort J."/>
            <person name="Bouchez O."/>
            <person name="Begum T."/>
            <person name="Mejri S."/>
            <person name="Adams A."/>
            <person name="Chen W.-J."/>
            <person name="Guiguen Y."/>
        </authorList>
    </citation>
    <scope>NUCLEOTIDE SEQUENCE</scope>
    <source>
        <strain evidence="2">YG-15Mar2019-1</strain>
        <tissue evidence="2">Brain</tissue>
    </source>
</reference>
<dbReference type="Proteomes" id="UP001046870">
    <property type="component" value="Chromosome 15"/>
</dbReference>
<dbReference type="PANTHER" id="PTHR47743">
    <property type="entry name" value="KIAA1210 / KIAA1211 FAMILY MEMBER"/>
    <property type="match status" value="1"/>
</dbReference>
<evidence type="ECO:0000256" key="1">
    <source>
        <dbReference type="SAM" id="MobiDB-lite"/>
    </source>
</evidence>
<dbReference type="EMBL" id="JAFDVH010000015">
    <property type="protein sequence ID" value="KAG7463428.1"/>
    <property type="molecule type" value="Genomic_DNA"/>
</dbReference>
<feature type="region of interest" description="Disordered" evidence="1">
    <location>
        <begin position="1"/>
        <end position="157"/>
    </location>
</feature>
<dbReference type="AlphaFoldDB" id="A0A9D3SZL5"/>
<feature type="compositionally biased region" description="Low complexity" evidence="1">
    <location>
        <begin position="37"/>
        <end position="46"/>
    </location>
</feature>
<feature type="compositionally biased region" description="Basic and acidic residues" evidence="1">
    <location>
        <begin position="47"/>
        <end position="72"/>
    </location>
</feature>
<evidence type="ECO:0000313" key="2">
    <source>
        <dbReference type="EMBL" id="KAG7463428.1"/>
    </source>
</evidence>
<dbReference type="PANTHER" id="PTHR47743:SF1">
    <property type="entry name" value="CRACD-LIKE PROTEIN"/>
    <property type="match status" value="1"/>
</dbReference>
<organism evidence="2 3">
    <name type="scientific">Megalops atlanticus</name>
    <name type="common">Tarpon</name>
    <name type="synonym">Clupea gigantea</name>
    <dbReference type="NCBI Taxonomy" id="7932"/>
    <lineage>
        <taxon>Eukaryota</taxon>
        <taxon>Metazoa</taxon>
        <taxon>Chordata</taxon>
        <taxon>Craniata</taxon>
        <taxon>Vertebrata</taxon>
        <taxon>Euteleostomi</taxon>
        <taxon>Actinopterygii</taxon>
        <taxon>Neopterygii</taxon>
        <taxon>Teleostei</taxon>
        <taxon>Elopiformes</taxon>
        <taxon>Megalopidae</taxon>
        <taxon>Megalops</taxon>
    </lineage>
</organism>
<dbReference type="OrthoDB" id="9944945at2759"/>